<reference evidence="16 17" key="1">
    <citation type="journal article" date="2009" name="Proc. Natl. Acad. Sci. U.S.A.">
        <title>The genomic basis of trophic strategy in marine bacteria.</title>
        <authorList>
            <person name="Lauro F.M."/>
            <person name="McDougald D."/>
            <person name="Thomas T."/>
            <person name="Williams T.J."/>
            <person name="Egan S."/>
            <person name="Rice S."/>
            <person name="DeMaere M.Z."/>
            <person name="Ting L."/>
            <person name="Ertan H."/>
            <person name="Johnson J."/>
            <person name="Ferriera S."/>
            <person name="Lapidus A."/>
            <person name="Anderson I."/>
            <person name="Kyrpides N."/>
            <person name="Munk A.C."/>
            <person name="Detter C."/>
            <person name="Han C.S."/>
            <person name="Brown M.V."/>
            <person name="Robb F.T."/>
            <person name="Kjelleberg S."/>
            <person name="Cavicchioli R."/>
        </authorList>
    </citation>
    <scope>NUCLEOTIDE SEQUENCE [LARGE SCALE GENOMIC DNA]</scope>
    <source>
        <strain evidence="17">DSM 13593 / LMG 18877 / RB2256</strain>
    </source>
</reference>
<dbReference type="HOGENOM" id="CLU_2059911_0_0_5"/>
<feature type="transmembrane region" description="Helical" evidence="15">
    <location>
        <begin position="99"/>
        <end position="118"/>
    </location>
</feature>
<dbReference type="InterPro" id="IPR003457">
    <property type="entry name" value="Transprt_MerT"/>
</dbReference>
<keyword evidence="5" id="KW-0475">Mercuric resistance</keyword>
<evidence type="ECO:0000256" key="5">
    <source>
        <dbReference type="ARBA" id="ARBA00022466"/>
    </source>
</evidence>
<keyword evidence="11 15" id="KW-1133">Transmembrane helix</keyword>
<accession>Q1GQ03</accession>
<name>Q1GQ03_SPHAL</name>
<evidence type="ECO:0000256" key="15">
    <source>
        <dbReference type="SAM" id="Phobius"/>
    </source>
</evidence>
<evidence type="ECO:0000256" key="14">
    <source>
        <dbReference type="ARBA" id="ARBA00045720"/>
    </source>
</evidence>
<evidence type="ECO:0000256" key="10">
    <source>
        <dbReference type="ARBA" id="ARBA00022914"/>
    </source>
</evidence>
<evidence type="ECO:0000256" key="1">
    <source>
        <dbReference type="ARBA" id="ARBA00004429"/>
    </source>
</evidence>
<dbReference type="eggNOG" id="ENOG5032TDC">
    <property type="taxonomic scope" value="Bacteria"/>
</dbReference>
<comment type="similarity">
    <text evidence="2">Belongs to the MerT family.</text>
</comment>
<feature type="transmembrane region" description="Helical" evidence="15">
    <location>
        <begin position="62"/>
        <end position="79"/>
    </location>
</feature>
<evidence type="ECO:0000256" key="8">
    <source>
        <dbReference type="ARBA" id="ARBA00022692"/>
    </source>
</evidence>
<evidence type="ECO:0000256" key="2">
    <source>
        <dbReference type="ARBA" id="ARBA00008224"/>
    </source>
</evidence>
<keyword evidence="6" id="KW-1003">Cell membrane</keyword>
<dbReference type="KEGG" id="sal:Sala_2563"/>
<dbReference type="AlphaFoldDB" id="Q1GQ03"/>
<keyword evidence="10" id="KW-0476">Mercury</keyword>
<proteinExistence type="inferred from homology"/>
<dbReference type="PROSITE" id="PS51257">
    <property type="entry name" value="PROKAR_LIPOPROTEIN"/>
    <property type="match status" value="1"/>
</dbReference>
<gene>
    <name evidence="16" type="ordered locus">Sala_2563</name>
</gene>
<dbReference type="GO" id="GO:0015097">
    <property type="term" value="F:mercury ion transmembrane transporter activity"/>
    <property type="evidence" value="ECO:0007669"/>
    <property type="project" value="InterPro"/>
</dbReference>
<dbReference type="GO" id="GO:0046872">
    <property type="term" value="F:metal ion binding"/>
    <property type="evidence" value="ECO:0007669"/>
    <property type="project" value="UniProtKB-KW"/>
</dbReference>
<dbReference type="STRING" id="317655.Sala_2563"/>
<protein>
    <recommendedName>
        <fullName evidence="3">Mercuric transport protein MerT</fullName>
    </recommendedName>
    <alternativeName>
        <fullName evidence="13">Mercury ion transport protein</fullName>
    </alternativeName>
</protein>
<evidence type="ECO:0000256" key="4">
    <source>
        <dbReference type="ARBA" id="ARBA00022448"/>
    </source>
</evidence>
<evidence type="ECO:0000256" key="12">
    <source>
        <dbReference type="ARBA" id="ARBA00023136"/>
    </source>
</evidence>
<evidence type="ECO:0000313" key="16">
    <source>
        <dbReference type="EMBL" id="ABF54269.1"/>
    </source>
</evidence>
<keyword evidence="4" id="KW-0813">Transport</keyword>
<organism evidence="16 17">
    <name type="scientific">Sphingopyxis alaskensis (strain DSM 13593 / LMG 18877 / RB2256)</name>
    <name type="common">Sphingomonas alaskensis</name>
    <dbReference type="NCBI Taxonomy" id="317655"/>
    <lineage>
        <taxon>Bacteria</taxon>
        <taxon>Pseudomonadati</taxon>
        <taxon>Pseudomonadota</taxon>
        <taxon>Alphaproteobacteria</taxon>
        <taxon>Sphingomonadales</taxon>
        <taxon>Sphingomonadaceae</taxon>
        <taxon>Sphingopyxis</taxon>
    </lineage>
</organism>
<dbReference type="GO" id="GO:0005886">
    <property type="term" value="C:plasma membrane"/>
    <property type="evidence" value="ECO:0007669"/>
    <property type="project" value="UniProtKB-SubCell"/>
</dbReference>
<keyword evidence="17" id="KW-1185">Reference proteome</keyword>
<evidence type="ECO:0000313" key="17">
    <source>
        <dbReference type="Proteomes" id="UP000006578"/>
    </source>
</evidence>
<comment type="function">
    <text evidence="14">Involved in mercury resistance. Probably transfers a mercuric ion from the periplasmic Hg(2+)-binding protein MerP to the cytoplasmic mercuric reductase MerA.</text>
</comment>
<evidence type="ECO:0000256" key="9">
    <source>
        <dbReference type="ARBA" id="ARBA00022723"/>
    </source>
</evidence>
<dbReference type="Pfam" id="PF02411">
    <property type="entry name" value="MerT"/>
    <property type="match status" value="1"/>
</dbReference>
<evidence type="ECO:0000256" key="11">
    <source>
        <dbReference type="ARBA" id="ARBA00022989"/>
    </source>
</evidence>
<dbReference type="EMBL" id="CP000356">
    <property type="protein sequence ID" value="ABF54269.1"/>
    <property type="molecule type" value="Genomic_DNA"/>
</dbReference>
<keyword evidence="8 15" id="KW-0812">Transmembrane</keyword>
<dbReference type="Proteomes" id="UP000006578">
    <property type="component" value="Chromosome"/>
</dbReference>
<evidence type="ECO:0000256" key="6">
    <source>
        <dbReference type="ARBA" id="ARBA00022475"/>
    </source>
</evidence>
<sequence>MMRSGSRGGAGTKGAVLLTLGGVTAAFGVAACCALPILLTTAGISAAWLGGISMATGPYRDLLLWLSALSLAGGTLLLWRMQRSADSCDSERACTPVWLRLILFIGLIAGAVLLWLGYSYV</sequence>
<evidence type="ECO:0000256" key="13">
    <source>
        <dbReference type="ARBA" id="ARBA00030934"/>
    </source>
</evidence>
<evidence type="ECO:0000256" key="3">
    <source>
        <dbReference type="ARBA" id="ARBA00017053"/>
    </source>
</evidence>
<evidence type="ECO:0000256" key="7">
    <source>
        <dbReference type="ARBA" id="ARBA00022519"/>
    </source>
</evidence>
<keyword evidence="12 15" id="KW-0472">Membrane</keyword>
<keyword evidence="7" id="KW-0997">Cell inner membrane</keyword>
<comment type="subcellular location">
    <subcellularLocation>
        <location evidence="1">Cell inner membrane</location>
        <topology evidence="1">Multi-pass membrane protein</topology>
    </subcellularLocation>
</comment>
<keyword evidence="9" id="KW-0479">Metal-binding</keyword>